<dbReference type="Proteomes" id="UP001375812">
    <property type="component" value="Unassembled WGS sequence"/>
</dbReference>
<evidence type="ECO:0000259" key="2">
    <source>
        <dbReference type="Pfam" id="PF06742"/>
    </source>
</evidence>
<dbReference type="RefSeq" id="WP_105542501.1">
    <property type="nucleotide sequence ID" value="NZ_JBBGZH010000001.1"/>
</dbReference>
<dbReference type="InterPro" id="IPR010679">
    <property type="entry name" value="DUF1254"/>
</dbReference>
<dbReference type="InterPro" id="IPR037049">
    <property type="entry name" value="DUF1214_C_sf"/>
</dbReference>
<proteinExistence type="predicted"/>
<reference evidence="4 5" key="1">
    <citation type="submission" date="2023-12" db="EMBL/GenBank/DDBJ databases">
        <title>Gut-associated functions are favored during microbiome assembly across C. elegans life.</title>
        <authorList>
            <person name="Zimmermann J."/>
        </authorList>
    </citation>
    <scope>NUCLEOTIDE SEQUENCE [LARGE SCALE GENOMIC DNA]</scope>
    <source>
        <strain evidence="4 5">MYb71</strain>
    </source>
</reference>
<dbReference type="EMBL" id="JBBGZH010000001">
    <property type="protein sequence ID" value="MEJ5020117.1"/>
    <property type="molecule type" value="Genomic_DNA"/>
</dbReference>
<keyword evidence="1" id="KW-0732">Signal</keyword>
<dbReference type="PANTHER" id="PTHR36509:SF3">
    <property type="entry name" value="SIGNAL PEPTIDE PROTEIN"/>
    <property type="match status" value="1"/>
</dbReference>
<feature type="domain" description="DUF1214" evidence="2">
    <location>
        <begin position="344"/>
        <end position="449"/>
    </location>
</feature>
<dbReference type="Gene3D" id="1.10.3360.10">
    <property type="entry name" value="VPA0735-like domain"/>
    <property type="match status" value="1"/>
</dbReference>
<evidence type="ECO:0000259" key="3">
    <source>
        <dbReference type="Pfam" id="PF06863"/>
    </source>
</evidence>
<dbReference type="Pfam" id="PF06863">
    <property type="entry name" value="DUF1254"/>
    <property type="match status" value="1"/>
</dbReference>
<feature type="signal peptide" evidence="1">
    <location>
        <begin position="1"/>
        <end position="18"/>
    </location>
</feature>
<feature type="domain" description="DUF1254" evidence="3">
    <location>
        <begin position="64"/>
        <end position="196"/>
    </location>
</feature>
<name>A0ABU8PDK5_9HYPH</name>
<protein>
    <submittedName>
        <fullName evidence="4">DUF1254 domain-containing protein</fullName>
    </submittedName>
</protein>
<dbReference type="PANTHER" id="PTHR36509">
    <property type="entry name" value="BLL3101 PROTEIN"/>
    <property type="match status" value="1"/>
</dbReference>
<comment type="caution">
    <text evidence="4">The sequence shown here is derived from an EMBL/GenBank/DDBJ whole genome shotgun (WGS) entry which is preliminary data.</text>
</comment>
<dbReference type="InterPro" id="IPR037050">
    <property type="entry name" value="DUF1254_sf"/>
</dbReference>
<evidence type="ECO:0000256" key="1">
    <source>
        <dbReference type="SAM" id="SignalP"/>
    </source>
</evidence>
<accession>A0ABU8PDK5</accession>
<dbReference type="Pfam" id="PF06742">
    <property type="entry name" value="DUF1214"/>
    <property type="match status" value="1"/>
</dbReference>
<sequence length="466" mass="52268">MRFLVFLFLLFAGSVGWAASDTPDQLAQRDLERKAVSAVIWGMPAVNYDLMRQEMLTTTDARVNQVLYWGHPLDWHNQTLTPNPDALYFMVFYDTREVGPVVIDVPTANGGSFNGNIVDIWQMPLEDVGLLGADKGKGGKYLLLPPDYEKPVPEGFIPLRSNSFGGYALLRSNLPSHSDEDVAKSVEYGRKLRIYPLSRADNPPETVFVDAKDVLFDTTIRYDASFFDNLNRIVQEEPWLDRDRLMIDPLRTIGIEKGKAYTPTGQTRQVLDAAVKEAHATLAARYDAGLPAFWDGSHWAAPAFPELVKAAQASFNDPNAYPVDARGLTYTYGYIGIKHLGTGQMYLISIKDKNGENFDGGKTYRLTVPPKPPVQQYWSVTVYDRDTHALVKNMARASRSSQIADLQKNPDGFVDIFFGPAAPQGKESNWVPTDPQRGFELMFRLYAPTKALFEKAWVLPDVEKIE</sequence>
<dbReference type="InterPro" id="IPR010621">
    <property type="entry name" value="DUF1214"/>
</dbReference>
<evidence type="ECO:0000313" key="5">
    <source>
        <dbReference type="Proteomes" id="UP001375812"/>
    </source>
</evidence>
<dbReference type="Gene3D" id="2.60.40.1610">
    <property type="entry name" value="Domain of unknown function DUF1254"/>
    <property type="match status" value="1"/>
</dbReference>
<organism evidence="4 5">
    <name type="scientific">Ochrobactrum vermis</name>
    <dbReference type="NCBI Taxonomy" id="1827297"/>
    <lineage>
        <taxon>Bacteria</taxon>
        <taxon>Pseudomonadati</taxon>
        <taxon>Pseudomonadota</taxon>
        <taxon>Alphaproteobacteria</taxon>
        <taxon>Hyphomicrobiales</taxon>
        <taxon>Brucellaceae</taxon>
        <taxon>Brucella/Ochrobactrum group</taxon>
        <taxon>Ochrobactrum</taxon>
    </lineage>
</organism>
<keyword evidence="5" id="KW-1185">Reference proteome</keyword>
<gene>
    <name evidence="4" type="ORF">WH297_10230</name>
</gene>
<feature type="chain" id="PRO_5045452466" evidence="1">
    <location>
        <begin position="19"/>
        <end position="466"/>
    </location>
</feature>
<dbReference type="Gene3D" id="2.60.120.600">
    <property type="entry name" value="Domain of unknown function DUF1214, C-terminal domain"/>
    <property type="match status" value="1"/>
</dbReference>
<dbReference type="SUPFAM" id="SSF160935">
    <property type="entry name" value="VPA0735-like"/>
    <property type="match status" value="1"/>
</dbReference>
<evidence type="ECO:0000313" key="4">
    <source>
        <dbReference type="EMBL" id="MEJ5020117.1"/>
    </source>
</evidence>